<gene>
    <name evidence="1" type="ORF">K444DRAFT_539630</name>
</gene>
<reference evidence="1 2" key="1">
    <citation type="submission" date="2016-04" db="EMBL/GenBank/DDBJ databases">
        <title>A degradative enzymes factory behind the ericoid mycorrhizal symbiosis.</title>
        <authorList>
            <consortium name="DOE Joint Genome Institute"/>
            <person name="Martino E."/>
            <person name="Morin E."/>
            <person name="Grelet G."/>
            <person name="Kuo A."/>
            <person name="Kohler A."/>
            <person name="Daghino S."/>
            <person name="Barry K."/>
            <person name="Choi C."/>
            <person name="Cichocki N."/>
            <person name="Clum A."/>
            <person name="Copeland A."/>
            <person name="Hainaut M."/>
            <person name="Haridas S."/>
            <person name="Labutti K."/>
            <person name="Lindquist E."/>
            <person name="Lipzen A."/>
            <person name="Khouja H.-R."/>
            <person name="Murat C."/>
            <person name="Ohm R."/>
            <person name="Olson A."/>
            <person name="Spatafora J."/>
            <person name="Veneault-Fourrey C."/>
            <person name="Henrissat B."/>
            <person name="Grigoriev I."/>
            <person name="Martin F."/>
            <person name="Perotto S."/>
        </authorList>
    </citation>
    <scope>NUCLEOTIDE SEQUENCE [LARGE SCALE GENOMIC DNA]</scope>
    <source>
        <strain evidence="1 2">E</strain>
    </source>
</reference>
<sequence>FDFVIEIRLKIYSELLVHSEPIVFVASYGPPSPPLFRSKREGLCPALLRVNKKVHGEASSLLYSNNRFRFPDIFVSTPSATDSPHIAPFLRQIGSQASLIRHICITFPTFHDFRHEGAMLHEAHIKNLELIRDTCTSITTLELLLPPDSANYAFDDSPISAEALDLLDTRFKAIPSLKEIIVNFQVYTAEDLSEYRTKIRDRGWTVEVTKLPKKVWISDDDRVEFDNKEDCDAYNHEQLLLEWQREQEEEDEQWTEEYYRRRHDPYWKNDSDYD</sequence>
<dbReference type="AlphaFoldDB" id="A0A2J6SUA7"/>
<dbReference type="InterPro" id="IPR038883">
    <property type="entry name" value="AN11006-like"/>
</dbReference>
<dbReference type="EMBL" id="KZ613865">
    <property type="protein sequence ID" value="PMD54356.1"/>
    <property type="molecule type" value="Genomic_DNA"/>
</dbReference>
<name>A0A2J6SUA7_9HELO</name>
<dbReference type="Proteomes" id="UP000235371">
    <property type="component" value="Unassembled WGS sequence"/>
</dbReference>
<keyword evidence="2" id="KW-1185">Reference proteome</keyword>
<feature type="non-terminal residue" evidence="1">
    <location>
        <position position="1"/>
    </location>
</feature>
<dbReference type="PANTHER" id="PTHR42085:SF2">
    <property type="entry name" value="F-BOX DOMAIN-CONTAINING PROTEIN"/>
    <property type="match status" value="1"/>
</dbReference>
<protein>
    <submittedName>
        <fullName evidence="1">Uncharacterized protein</fullName>
    </submittedName>
</protein>
<evidence type="ECO:0000313" key="1">
    <source>
        <dbReference type="EMBL" id="PMD54356.1"/>
    </source>
</evidence>
<dbReference type="STRING" id="1095630.A0A2J6SUA7"/>
<accession>A0A2J6SUA7</accession>
<dbReference type="RefSeq" id="XP_024731260.1">
    <property type="nucleotide sequence ID" value="XM_024875643.1"/>
</dbReference>
<dbReference type="OrthoDB" id="62952at2759"/>
<dbReference type="GeneID" id="36583722"/>
<evidence type="ECO:0000313" key="2">
    <source>
        <dbReference type="Proteomes" id="UP000235371"/>
    </source>
</evidence>
<proteinExistence type="predicted"/>
<dbReference type="PANTHER" id="PTHR42085">
    <property type="entry name" value="F-BOX DOMAIN-CONTAINING PROTEIN"/>
    <property type="match status" value="1"/>
</dbReference>
<dbReference type="InParanoid" id="A0A2J6SUA7"/>
<organism evidence="1 2">
    <name type="scientific">Hyaloscypha bicolor E</name>
    <dbReference type="NCBI Taxonomy" id="1095630"/>
    <lineage>
        <taxon>Eukaryota</taxon>
        <taxon>Fungi</taxon>
        <taxon>Dikarya</taxon>
        <taxon>Ascomycota</taxon>
        <taxon>Pezizomycotina</taxon>
        <taxon>Leotiomycetes</taxon>
        <taxon>Helotiales</taxon>
        <taxon>Hyaloscyphaceae</taxon>
        <taxon>Hyaloscypha</taxon>
        <taxon>Hyaloscypha bicolor</taxon>
    </lineage>
</organism>